<dbReference type="InParanoid" id="E3IZA4"/>
<dbReference type="PANTHER" id="PTHR46732">
    <property type="entry name" value="ATP-DEPENDENT PROTEASE LA (LON) DOMAIN PROTEIN"/>
    <property type="match status" value="1"/>
</dbReference>
<dbReference type="InterPro" id="IPR015947">
    <property type="entry name" value="PUA-like_sf"/>
</dbReference>
<evidence type="ECO:0000259" key="2">
    <source>
        <dbReference type="PROSITE" id="PS51787"/>
    </source>
</evidence>
<name>E3IZA4_PSEI1</name>
<accession>E3IZA4</accession>
<dbReference type="SUPFAM" id="SSF88697">
    <property type="entry name" value="PUA domain-like"/>
    <property type="match status" value="1"/>
</dbReference>
<dbReference type="Pfam" id="PF02190">
    <property type="entry name" value="LON_substr_bdg"/>
    <property type="match status" value="1"/>
</dbReference>
<sequence length="259" mass="27662">MTDDPTGAGGAAGDDPTDGGATGGEPAPRGAGSEPPTERLALFPLGTVLLPGLLLPLQIFEPRYRELVGELLELPDDVPRQFGVVAIKLGREVGAQTPELYRVGCTALVRRAERLPDGRYSLRTVGERRFVLRSVDTDSRPYLVGDVTYLADDSGDAAAATALVPVVQGLLRDYTAKLAENKALDIELPDLPDDPVTLSYLVAAAVVPDIARRQELLEAPNALSRLRAEQSLLRRELGLLNSITTVASPNLTRIPPSLN</sequence>
<dbReference type="KEGG" id="fri:FraEuI1c_3522"/>
<dbReference type="PANTHER" id="PTHR46732:SF8">
    <property type="entry name" value="ATP-DEPENDENT PROTEASE LA (LON) DOMAIN PROTEIN"/>
    <property type="match status" value="1"/>
</dbReference>
<dbReference type="Proteomes" id="UP000002484">
    <property type="component" value="Chromosome"/>
</dbReference>
<reference evidence="3 4" key="1">
    <citation type="submission" date="2010-10" db="EMBL/GenBank/DDBJ databases">
        <title>Complete sequence of Frankia sp. EuI1c.</title>
        <authorList>
            <consortium name="US DOE Joint Genome Institute"/>
            <person name="Lucas S."/>
            <person name="Copeland A."/>
            <person name="Lapidus A."/>
            <person name="Cheng J.-F."/>
            <person name="Bruce D."/>
            <person name="Goodwin L."/>
            <person name="Pitluck S."/>
            <person name="Chertkov O."/>
            <person name="Detter J.C."/>
            <person name="Han C."/>
            <person name="Tapia R."/>
            <person name="Land M."/>
            <person name="Hauser L."/>
            <person name="Jeffries C."/>
            <person name="Kyrpides N."/>
            <person name="Ivanova N."/>
            <person name="Mikhailova N."/>
            <person name="Beauchemin N."/>
            <person name="Sen A."/>
            <person name="Sur S.A."/>
            <person name="Gtari M."/>
            <person name="Wall L."/>
            <person name="Tisa L."/>
            <person name="Woyke T."/>
        </authorList>
    </citation>
    <scope>NUCLEOTIDE SEQUENCE [LARGE SCALE GENOMIC DNA]</scope>
    <source>
        <strain evidence="4">DSM 45817 / CECT 9037 / EuI1c</strain>
    </source>
</reference>
<evidence type="ECO:0000256" key="1">
    <source>
        <dbReference type="SAM" id="MobiDB-lite"/>
    </source>
</evidence>
<dbReference type="STRING" id="298654.FraEuI1c_3522"/>
<dbReference type="SMART" id="SM00464">
    <property type="entry name" value="LON"/>
    <property type="match status" value="1"/>
</dbReference>
<dbReference type="AlphaFoldDB" id="E3IZA4"/>
<feature type="domain" description="Lon N-terminal" evidence="2">
    <location>
        <begin position="37"/>
        <end position="237"/>
    </location>
</feature>
<proteinExistence type="predicted"/>
<dbReference type="InterPro" id="IPR046336">
    <property type="entry name" value="Lon_prtase_N_sf"/>
</dbReference>
<dbReference type="RefSeq" id="WP_013424649.1">
    <property type="nucleotide sequence ID" value="NC_014666.1"/>
</dbReference>
<feature type="region of interest" description="Disordered" evidence="1">
    <location>
        <begin position="1"/>
        <end position="38"/>
    </location>
</feature>
<evidence type="ECO:0000313" key="4">
    <source>
        <dbReference type="Proteomes" id="UP000002484"/>
    </source>
</evidence>
<keyword evidence="4" id="KW-1185">Reference proteome</keyword>
<dbReference type="PROSITE" id="PS51787">
    <property type="entry name" value="LON_N"/>
    <property type="match status" value="1"/>
</dbReference>
<dbReference type="InterPro" id="IPR003111">
    <property type="entry name" value="Lon_prtase_N"/>
</dbReference>
<organism evidence="3 4">
    <name type="scientific">Pseudofrankia inefficax (strain DSM 45817 / CECT 9037 / DDB 130130 / EuI1c)</name>
    <name type="common">Frankia inefficax</name>
    <dbReference type="NCBI Taxonomy" id="298654"/>
    <lineage>
        <taxon>Bacteria</taxon>
        <taxon>Bacillati</taxon>
        <taxon>Actinomycetota</taxon>
        <taxon>Actinomycetes</taxon>
        <taxon>Frankiales</taxon>
        <taxon>Frankiaceae</taxon>
        <taxon>Pseudofrankia</taxon>
    </lineage>
</organism>
<evidence type="ECO:0000313" key="3">
    <source>
        <dbReference type="EMBL" id="ADP81531.1"/>
    </source>
</evidence>
<dbReference type="EMBL" id="CP002299">
    <property type="protein sequence ID" value="ADP81531.1"/>
    <property type="molecule type" value="Genomic_DNA"/>
</dbReference>
<dbReference type="eggNOG" id="COG2802">
    <property type="taxonomic scope" value="Bacteria"/>
</dbReference>
<protein>
    <submittedName>
        <fullName evidence="3">Peptidase S16 lon domain protein</fullName>
    </submittedName>
</protein>
<gene>
    <name evidence="3" type="ordered locus">FraEuI1c_3522</name>
</gene>
<dbReference type="Gene3D" id="1.20.58.1480">
    <property type="match status" value="1"/>
</dbReference>
<dbReference type="Gene3D" id="2.30.130.40">
    <property type="entry name" value="LON domain-like"/>
    <property type="match status" value="1"/>
</dbReference>
<dbReference type="HOGENOM" id="CLU_048359_1_1_11"/>